<keyword evidence="1" id="KW-0341">Growth regulation</keyword>
<protein>
    <submittedName>
        <fullName evidence="10">SH2 domain-containing protein</fullName>
    </submittedName>
</protein>
<evidence type="ECO:0000256" key="4">
    <source>
        <dbReference type="ARBA" id="ARBA00022999"/>
    </source>
</evidence>
<dbReference type="SUPFAM" id="SSF55550">
    <property type="entry name" value="SH2 domain"/>
    <property type="match status" value="1"/>
</dbReference>
<evidence type="ECO:0000259" key="7">
    <source>
        <dbReference type="PROSITE" id="PS50001"/>
    </source>
</evidence>
<dbReference type="InterPro" id="IPR001496">
    <property type="entry name" value="SOCS_box"/>
</dbReference>
<dbReference type="GO" id="GO:0035556">
    <property type="term" value="P:intracellular signal transduction"/>
    <property type="evidence" value="ECO:0007669"/>
    <property type="project" value="InterPro"/>
</dbReference>
<dbReference type="InterPro" id="IPR036036">
    <property type="entry name" value="SOCS_box-like_dom_sf"/>
</dbReference>
<keyword evidence="2" id="KW-0734">Signal transduction inhibitor</keyword>
<dbReference type="GO" id="GO:0009968">
    <property type="term" value="P:negative regulation of signal transduction"/>
    <property type="evidence" value="ECO:0007669"/>
    <property type="project" value="UniProtKB-KW"/>
</dbReference>
<evidence type="ECO:0000259" key="8">
    <source>
        <dbReference type="PROSITE" id="PS50225"/>
    </source>
</evidence>
<dbReference type="Proteomes" id="UP000095281">
    <property type="component" value="Unplaced"/>
</dbReference>
<dbReference type="GO" id="GO:0046854">
    <property type="term" value="P:phosphatidylinositol phosphate biosynthetic process"/>
    <property type="evidence" value="ECO:0007669"/>
    <property type="project" value="TreeGrafter"/>
</dbReference>
<feature type="domain" description="SH2" evidence="7">
    <location>
        <begin position="36"/>
        <end position="152"/>
    </location>
</feature>
<sequence length="218" mass="24995">MAIATLSSINAKNDQKKRQDPRSFTKMLEELKECQWYWGSISPSTATKLLKGYQPGTFLVRDSRSDNSIFSFSYTTNNGIYHTRINCFNGRFCLGGPRSLIGTESLPQFIEDIIANCSPAIKENPAEFPSFYDIVDENELNSRPLRVLMHPPLHTNPVSQQVDIRYPLRRNQFVPSLKGACRFSIRKHITDTSKINQLPLPKKLKQYLMSSDYFICFS</sequence>
<evidence type="ECO:0000256" key="3">
    <source>
        <dbReference type="ARBA" id="ARBA00022786"/>
    </source>
</evidence>
<evidence type="ECO:0000256" key="2">
    <source>
        <dbReference type="ARBA" id="ARBA00022700"/>
    </source>
</evidence>
<dbReference type="SMART" id="SM00969">
    <property type="entry name" value="SOCS_box"/>
    <property type="match status" value="1"/>
</dbReference>
<dbReference type="GO" id="GO:0005942">
    <property type="term" value="C:phosphatidylinositol 3-kinase complex"/>
    <property type="evidence" value="ECO:0007669"/>
    <property type="project" value="TreeGrafter"/>
</dbReference>
<reference evidence="10" key="1">
    <citation type="submission" date="2016-11" db="UniProtKB">
        <authorList>
            <consortium name="WormBaseParasite"/>
        </authorList>
    </citation>
    <scope>IDENTIFICATION</scope>
</reference>
<evidence type="ECO:0000313" key="9">
    <source>
        <dbReference type="Proteomes" id="UP000095281"/>
    </source>
</evidence>
<accession>A0A1I8BES9</accession>
<feature type="region of interest" description="Disordered" evidence="6">
    <location>
        <begin position="1"/>
        <end position="22"/>
    </location>
</feature>
<dbReference type="PANTHER" id="PTHR10155">
    <property type="entry name" value="PHOSPHATIDYLINOSITOL 3-KINASE REGULATORY SUBUNIT"/>
    <property type="match status" value="1"/>
</dbReference>
<name>A0A1I8BES9_MELHA</name>
<dbReference type="InterPro" id="IPR036860">
    <property type="entry name" value="SH2_dom_sf"/>
</dbReference>
<keyword evidence="4 5" id="KW-0727">SH2 domain</keyword>
<evidence type="ECO:0000256" key="1">
    <source>
        <dbReference type="ARBA" id="ARBA00022604"/>
    </source>
</evidence>
<dbReference type="AlphaFoldDB" id="A0A1I8BES9"/>
<dbReference type="SUPFAM" id="SSF158235">
    <property type="entry name" value="SOCS box-like"/>
    <property type="match status" value="1"/>
</dbReference>
<dbReference type="WBParaSite" id="MhA1_Contig205.frz3.gene12">
    <property type="protein sequence ID" value="MhA1_Contig205.frz3.gene12"/>
    <property type="gene ID" value="MhA1_Contig205.frz3.gene12"/>
</dbReference>
<dbReference type="SMART" id="SM00252">
    <property type="entry name" value="SH2"/>
    <property type="match status" value="1"/>
</dbReference>
<dbReference type="PROSITE" id="PS50225">
    <property type="entry name" value="SOCS"/>
    <property type="match status" value="1"/>
</dbReference>
<organism evidence="9 10">
    <name type="scientific">Meloidogyne hapla</name>
    <name type="common">Root-knot nematode worm</name>
    <dbReference type="NCBI Taxonomy" id="6305"/>
    <lineage>
        <taxon>Eukaryota</taxon>
        <taxon>Metazoa</taxon>
        <taxon>Ecdysozoa</taxon>
        <taxon>Nematoda</taxon>
        <taxon>Chromadorea</taxon>
        <taxon>Rhabditida</taxon>
        <taxon>Tylenchina</taxon>
        <taxon>Tylenchomorpha</taxon>
        <taxon>Tylenchoidea</taxon>
        <taxon>Meloidogynidae</taxon>
        <taxon>Meloidogyninae</taxon>
        <taxon>Meloidogyne</taxon>
    </lineage>
</organism>
<dbReference type="Pfam" id="PF00017">
    <property type="entry name" value="SH2"/>
    <property type="match status" value="1"/>
</dbReference>
<evidence type="ECO:0000256" key="6">
    <source>
        <dbReference type="SAM" id="MobiDB-lite"/>
    </source>
</evidence>
<dbReference type="SMART" id="SM00253">
    <property type="entry name" value="SOCS"/>
    <property type="match status" value="1"/>
</dbReference>
<dbReference type="GO" id="GO:0046935">
    <property type="term" value="F:1-phosphatidylinositol-3-kinase regulator activity"/>
    <property type="evidence" value="ECO:0007669"/>
    <property type="project" value="TreeGrafter"/>
</dbReference>
<dbReference type="Pfam" id="PF07525">
    <property type="entry name" value="SOCS_box"/>
    <property type="match status" value="1"/>
</dbReference>
<proteinExistence type="predicted"/>
<keyword evidence="9" id="KW-1185">Reference proteome</keyword>
<dbReference type="PROSITE" id="PS50001">
    <property type="entry name" value="SH2"/>
    <property type="match status" value="1"/>
</dbReference>
<feature type="compositionally biased region" description="Basic and acidic residues" evidence="6">
    <location>
        <begin position="13"/>
        <end position="22"/>
    </location>
</feature>
<evidence type="ECO:0000256" key="5">
    <source>
        <dbReference type="PROSITE-ProRule" id="PRU00191"/>
    </source>
</evidence>
<dbReference type="InterPro" id="IPR000980">
    <property type="entry name" value="SH2"/>
</dbReference>
<dbReference type="PANTHER" id="PTHR10155:SF5">
    <property type="entry name" value="SUPPRESSOR OF CYTOKINE SIGNALING 7"/>
    <property type="match status" value="1"/>
</dbReference>
<evidence type="ECO:0000313" key="10">
    <source>
        <dbReference type="WBParaSite" id="MhA1_Contig205.frz3.gene12"/>
    </source>
</evidence>
<dbReference type="Gene3D" id="3.30.505.10">
    <property type="entry name" value="SH2 domain"/>
    <property type="match status" value="1"/>
</dbReference>
<feature type="compositionally biased region" description="Polar residues" evidence="6">
    <location>
        <begin position="1"/>
        <end position="12"/>
    </location>
</feature>
<dbReference type="CDD" id="cd03717">
    <property type="entry name" value="SOCS_SOCS_like"/>
    <property type="match status" value="1"/>
</dbReference>
<feature type="domain" description="SOCS box" evidence="8">
    <location>
        <begin position="163"/>
        <end position="214"/>
    </location>
</feature>
<dbReference type="OMA" id="EMLHYRR"/>
<keyword evidence="3" id="KW-0833">Ubl conjugation pathway</keyword>